<evidence type="ECO:0000256" key="3">
    <source>
        <dbReference type="ARBA" id="ARBA00022989"/>
    </source>
</evidence>
<organism evidence="8 9">
    <name type="scientific">Effrenium voratum</name>
    <dbReference type="NCBI Taxonomy" id="2562239"/>
    <lineage>
        <taxon>Eukaryota</taxon>
        <taxon>Sar</taxon>
        <taxon>Alveolata</taxon>
        <taxon>Dinophyceae</taxon>
        <taxon>Suessiales</taxon>
        <taxon>Symbiodiniaceae</taxon>
        <taxon>Effrenium</taxon>
    </lineage>
</organism>
<gene>
    <name evidence="8" type="ORF">EVOR1521_LOCUS28807</name>
</gene>
<feature type="compositionally biased region" description="Low complexity" evidence="5">
    <location>
        <begin position="479"/>
        <end position="494"/>
    </location>
</feature>
<keyword evidence="3 6" id="KW-1133">Transmembrane helix</keyword>
<dbReference type="GO" id="GO:0015179">
    <property type="term" value="F:L-amino acid transmembrane transporter activity"/>
    <property type="evidence" value="ECO:0007669"/>
    <property type="project" value="TreeGrafter"/>
</dbReference>
<evidence type="ECO:0000256" key="1">
    <source>
        <dbReference type="ARBA" id="ARBA00004141"/>
    </source>
</evidence>
<dbReference type="InterPro" id="IPR013057">
    <property type="entry name" value="AA_transpt_TM"/>
</dbReference>
<evidence type="ECO:0000313" key="8">
    <source>
        <dbReference type="EMBL" id="CAJ1406995.1"/>
    </source>
</evidence>
<reference evidence="8" key="1">
    <citation type="submission" date="2023-08" db="EMBL/GenBank/DDBJ databases">
        <authorList>
            <person name="Chen Y."/>
            <person name="Shah S."/>
            <person name="Dougan E. K."/>
            <person name="Thang M."/>
            <person name="Chan C."/>
        </authorList>
    </citation>
    <scope>NUCLEOTIDE SEQUENCE</scope>
</reference>
<evidence type="ECO:0000256" key="5">
    <source>
        <dbReference type="SAM" id="MobiDB-lite"/>
    </source>
</evidence>
<feature type="compositionally biased region" description="Acidic residues" evidence="5">
    <location>
        <begin position="503"/>
        <end position="512"/>
    </location>
</feature>
<dbReference type="GO" id="GO:0016020">
    <property type="term" value="C:membrane"/>
    <property type="evidence" value="ECO:0007669"/>
    <property type="project" value="UniProtKB-SubCell"/>
</dbReference>
<evidence type="ECO:0000256" key="4">
    <source>
        <dbReference type="ARBA" id="ARBA00023136"/>
    </source>
</evidence>
<sequence>MIFVTASSLLGCSAREMLASLCTEEPQRQPLVKLCQAHPAPCMPLERVLLLISLAVLPLACQKSLHSLTFVSMLSFACLAYFFVVLLVRLAGKALSPEAVTFSFALDEVAVPQFWQGPPVLLMSLLCHTTILQLDAELQPAAKPKVGAVVRTVILGEVLPVYTAVGAGGFWLHGSKVSANILEDFPGDPWMAAARLTLGLMNVAKLASAVITLREALVVSLGTSAKRRALRSFWGRVASSVAALGLGACGAYAIPSLAKVLSLLGCTLGVLFSLCLPAALYAVLLRRVSAEQRRQLKRDLEEPLLPWVPIEPAPGAVRLPKSDAEWALQWRRAKQPGHGGAMTMVTATERIKNLDTQSSVWVTKDQREAGLKYLVEKHARQGAAITARTLSGLMVNAEELAEREEAEKSQKRQREGELSELVAEMARAEEATPSAPSKPLFARQAAKDTKAGKKMPLVVVKKQRVEEGTDADAKGPVQAPERLAPEPEASEAPAGLLGAYGSDSEDEEDEDE</sequence>
<feature type="transmembrane region" description="Helical" evidence="6">
    <location>
        <begin position="68"/>
        <end position="88"/>
    </location>
</feature>
<feature type="compositionally biased region" description="Basic and acidic residues" evidence="5">
    <location>
        <begin position="463"/>
        <end position="473"/>
    </location>
</feature>
<feature type="domain" description="Amino acid transporter transmembrane" evidence="7">
    <location>
        <begin position="50"/>
        <end position="298"/>
    </location>
</feature>
<dbReference type="Proteomes" id="UP001178507">
    <property type="component" value="Unassembled WGS sequence"/>
</dbReference>
<evidence type="ECO:0000256" key="2">
    <source>
        <dbReference type="ARBA" id="ARBA00022692"/>
    </source>
</evidence>
<evidence type="ECO:0000256" key="6">
    <source>
        <dbReference type="SAM" id="Phobius"/>
    </source>
</evidence>
<comment type="subcellular location">
    <subcellularLocation>
        <location evidence="1">Membrane</location>
        <topology evidence="1">Multi-pass membrane protein</topology>
    </subcellularLocation>
</comment>
<feature type="transmembrane region" description="Helical" evidence="6">
    <location>
        <begin position="192"/>
        <end position="213"/>
    </location>
</feature>
<feature type="transmembrane region" description="Helical" evidence="6">
    <location>
        <begin position="148"/>
        <end position="172"/>
    </location>
</feature>
<feature type="transmembrane region" description="Helical" evidence="6">
    <location>
        <begin position="260"/>
        <end position="284"/>
    </location>
</feature>
<accession>A0AA36JK72</accession>
<dbReference type="Pfam" id="PF01490">
    <property type="entry name" value="Aa_trans"/>
    <property type="match status" value="1"/>
</dbReference>
<keyword evidence="4 6" id="KW-0472">Membrane</keyword>
<dbReference type="PANTHER" id="PTHR22950:SF652">
    <property type="entry name" value="TRANSMEMBRANE AMINO ACID TRANSPORTER FAMILY PROTEIN"/>
    <property type="match status" value="1"/>
</dbReference>
<keyword evidence="9" id="KW-1185">Reference proteome</keyword>
<feature type="region of interest" description="Disordered" evidence="5">
    <location>
        <begin position="427"/>
        <end position="512"/>
    </location>
</feature>
<feature type="transmembrane region" description="Helical" evidence="6">
    <location>
        <begin position="233"/>
        <end position="254"/>
    </location>
</feature>
<dbReference type="AlphaFoldDB" id="A0AA36JK72"/>
<keyword evidence="2 6" id="KW-0812">Transmembrane</keyword>
<comment type="caution">
    <text evidence="8">The sequence shown here is derived from an EMBL/GenBank/DDBJ whole genome shotgun (WGS) entry which is preliminary data.</text>
</comment>
<protein>
    <recommendedName>
        <fullName evidence="7">Amino acid transporter transmembrane domain-containing protein</fullName>
    </recommendedName>
</protein>
<dbReference type="PANTHER" id="PTHR22950">
    <property type="entry name" value="AMINO ACID TRANSPORTER"/>
    <property type="match status" value="1"/>
</dbReference>
<proteinExistence type="predicted"/>
<name>A0AA36JK72_9DINO</name>
<evidence type="ECO:0000259" key="7">
    <source>
        <dbReference type="Pfam" id="PF01490"/>
    </source>
</evidence>
<evidence type="ECO:0000313" key="9">
    <source>
        <dbReference type="Proteomes" id="UP001178507"/>
    </source>
</evidence>
<dbReference type="EMBL" id="CAUJNA010003653">
    <property type="protein sequence ID" value="CAJ1406995.1"/>
    <property type="molecule type" value="Genomic_DNA"/>
</dbReference>